<name>A0A4S8LD73_DENBC</name>
<evidence type="ECO:0000313" key="1">
    <source>
        <dbReference type="EMBL" id="THU86819.1"/>
    </source>
</evidence>
<protein>
    <submittedName>
        <fullName evidence="1">Uncharacterized protein</fullName>
    </submittedName>
</protein>
<dbReference type="AlphaFoldDB" id="A0A4S8LD73"/>
<reference evidence="1 2" key="1">
    <citation type="journal article" date="2019" name="Nat. Ecol. Evol.">
        <title>Megaphylogeny resolves global patterns of mushroom evolution.</title>
        <authorList>
            <person name="Varga T."/>
            <person name="Krizsan K."/>
            <person name="Foldi C."/>
            <person name="Dima B."/>
            <person name="Sanchez-Garcia M."/>
            <person name="Sanchez-Ramirez S."/>
            <person name="Szollosi G.J."/>
            <person name="Szarkandi J.G."/>
            <person name="Papp V."/>
            <person name="Albert L."/>
            <person name="Andreopoulos W."/>
            <person name="Angelini C."/>
            <person name="Antonin V."/>
            <person name="Barry K.W."/>
            <person name="Bougher N.L."/>
            <person name="Buchanan P."/>
            <person name="Buyck B."/>
            <person name="Bense V."/>
            <person name="Catcheside P."/>
            <person name="Chovatia M."/>
            <person name="Cooper J."/>
            <person name="Damon W."/>
            <person name="Desjardin D."/>
            <person name="Finy P."/>
            <person name="Geml J."/>
            <person name="Haridas S."/>
            <person name="Hughes K."/>
            <person name="Justo A."/>
            <person name="Karasinski D."/>
            <person name="Kautmanova I."/>
            <person name="Kiss B."/>
            <person name="Kocsube S."/>
            <person name="Kotiranta H."/>
            <person name="LaButti K.M."/>
            <person name="Lechner B.E."/>
            <person name="Liimatainen K."/>
            <person name="Lipzen A."/>
            <person name="Lukacs Z."/>
            <person name="Mihaltcheva S."/>
            <person name="Morgado L.N."/>
            <person name="Niskanen T."/>
            <person name="Noordeloos M.E."/>
            <person name="Ohm R.A."/>
            <person name="Ortiz-Santana B."/>
            <person name="Ovrebo C."/>
            <person name="Racz N."/>
            <person name="Riley R."/>
            <person name="Savchenko A."/>
            <person name="Shiryaev A."/>
            <person name="Soop K."/>
            <person name="Spirin V."/>
            <person name="Szebenyi C."/>
            <person name="Tomsovsky M."/>
            <person name="Tulloss R.E."/>
            <person name="Uehling J."/>
            <person name="Grigoriev I.V."/>
            <person name="Vagvolgyi C."/>
            <person name="Papp T."/>
            <person name="Martin F.M."/>
            <person name="Miettinen O."/>
            <person name="Hibbett D.S."/>
            <person name="Nagy L.G."/>
        </authorList>
    </citation>
    <scope>NUCLEOTIDE SEQUENCE [LARGE SCALE GENOMIC DNA]</scope>
    <source>
        <strain evidence="1 2">CBS 962.96</strain>
    </source>
</reference>
<gene>
    <name evidence="1" type="ORF">K435DRAFT_804801</name>
</gene>
<dbReference type="Proteomes" id="UP000297245">
    <property type="component" value="Unassembled WGS sequence"/>
</dbReference>
<organism evidence="1 2">
    <name type="scientific">Dendrothele bispora (strain CBS 962.96)</name>
    <dbReference type="NCBI Taxonomy" id="1314807"/>
    <lineage>
        <taxon>Eukaryota</taxon>
        <taxon>Fungi</taxon>
        <taxon>Dikarya</taxon>
        <taxon>Basidiomycota</taxon>
        <taxon>Agaricomycotina</taxon>
        <taxon>Agaricomycetes</taxon>
        <taxon>Agaricomycetidae</taxon>
        <taxon>Agaricales</taxon>
        <taxon>Agaricales incertae sedis</taxon>
        <taxon>Dendrothele</taxon>
    </lineage>
</organism>
<dbReference type="EMBL" id="ML179478">
    <property type="protein sequence ID" value="THU86819.1"/>
    <property type="molecule type" value="Genomic_DNA"/>
</dbReference>
<proteinExistence type="predicted"/>
<sequence length="130" mass="14345">MYGPTPKEFLLDSSTTKEFHPKGGGIGLLPDRIGSDSDGIRSDAAFQGLKKAQEVLQMREFLVIPMPHSIRRLSSDCRIEIRQLEEVKMAPPPSESETQSVDCRIIRSGLLPDRMIRRSSADCVSDSDGG</sequence>
<evidence type="ECO:0000313" key="2">
    <source>
        <dbReference type="Proteomes" id="UP000297245"/>
    </source>
</evidence>
<keyword evidence="2" id="KW-1185">Reference proteome</keyword>
<accession>A0A4S8LD73</accession>